<evidence type="ECO:0000313" key="10">
    <source>
        <dbReference type="EMBL" id="CAL7935442.1"/>
    </source>
</evidence>
<keyword evidence="3 7" id="KW-0863">Zinc-finger</keyword>
<dbReference type="PROSITE" id="PS00518">
    <property type="entry name" value="ZF_RING_1"/>
    <property type="match status" value="1"/>
</dbReference>
<comment type="caution">
    <text evidence="10">The sequence shown here is derived from an EMBL/GenBank/DDBJ whole genome shotgun (WGS) entry which is preliminary data.</text>
</comment>
<dbReference type="InterPro" id="IPR004575">
    <property type="entry name" value="MAT1/Tfb3"/>
</dbReference>
<dbReference type="InterPro" id="IPR001841">
    <property type="entry name" value="Znf_RING"/>
</dbReference>
<evidence type="ECO:0000256" key="2">
    <source>
        <dbReference type="ARBA" id="ARBA00022723"/>
    </source>
</evidence>
<dbReference type="Gene3D" id="3.30.40.10">
    <property type="entry name" value="Zinc/RING finger domain, C3HC4 (zinc finger)"/>
    <property type="match status" value="1"/>
</dbReference>
<dbReference type="PROSITE" id="PS50089">
    <property type="entry name" value="ZF_RING_2"/>
    <property type="match status" value="1"/>
</dbReference>
<comment type="subcellular location">
    <subcellularLocation>
        <location evidence="1 6">Nucleus</location>
    </subcellularLocation>
</comment>
<evidence type="ECO:0000256" key="6">
    <source>
        <dbReference type="PIRNR" id="PIRNR003338"/>
    </source>
</evidence>
<dbReference type="CDD" id="cd16517">
    <property type="entry name" value="RING-HC_MAT1"/>
    <property type="match status" value="1"/>
</dbReference>
<keyword evidence="6" id="KW-0131">Cell cycle</keyword>
<evidence type="ECO:0000256" key="4">
    <source>
        <dbReference type="ARBA" id="ARBA00022833"/>
    </source>
</evidence>
<evidence type="ECO:0000256" key="3">
    <source>
        <dbReference type="ARBA" id="ARBA00022771"/>
    </source>
</evidence>
<accession>A0ABP1N385</accession>
<keyword evidence="2" id="KW-0479">Metal-binding</keyword>
<dbReference type="EMBL" id="CAXAJV020001283">
    <property type="protein sequence ID" value="CAL7935442.1"/>
    <property type="molecule type" value="Genomic_DNA"/>
</dbReference>
<evidence type="ECO:0000256" key="1">
    <source>
        <dbReference type="ARBA" id="ARBA00004123"/>
    </source>
</evidence>
<evidence type="ECO:0000256" key="5">
    <source>
        <dbReference type="ARBA" id="ARBA00023242"/>
    </source>
</evidence>
<dbReference type="InterPro" id="IPR017907">
    <property type="entry name" value="Znf_RING_CS"/>
</dbReference>
<comment type="subunit">
    <text evidence="6">Associates with CDK7 and cyclin H.</text>
</comment>
<keyword evidence="6" id="KW-0804">Transcription</keyword>
<keyword evidence="6" id="KW-0805">Transcription regulation</keyword>
<dbReference type="SUPFAM" id="SSF57850">
    <property type="entry name" value="RING/U-box"/>
    <property type="match status" value="1"/>
</dbReference>
<evidence type="ECO:0000256" key="8">
    <source>
        <dbReference type="SAM" id="Coils"/>
    </source>
</evidence>
<evidence type="ECO:0000256" key="7">
    <source>
        <dbReference type="PROSITE-ProRule" id="PRU00175"/>
    </source>
</evidence>
<dbReference type="Pfam" id="PF06391">
    <property type="entry name" value="MAT1"/>
    <property type="match status" value="1"/>
</dbReference>
<keyword evidence="8" id="KW-0175">Coiled coil</keyword>
<dbReference type="PANTHER" id="PTHR12683:SF13">
    <property type="entry name" value="CDK-ACTIVATING KINASE ASSEMBLY FACTOR MAT1"/>
    <property type="match status" value="1"/>
</dbReference>
<keyword evidence="11" id="KW-1185">Reference proteome</keyword>
<comment type="function">
    <text evidence="6">Stabilizes the cyclin H-CDK7 complex to form a functional CDK-activating kinase (CAK) enzymatic complex.</text>
</comment>
<dbReference type="Pfam" id="PF17121">
    <property type="entry name" value="zf-C3HC4_5"/>
    <property type="match status" value="1"/>
</dbReference>
<evidence type="ECO:0000313" key="11">
    <source>
        <dbReference type="Proteomes" id="UP001642520"/>
    </source>
</evidence>
<dbReference type="InterPro" id="IPR015877">
    <property type="entry name" value="MAT1_centre"/>
</dbReference>
<organism evidence="10 11">
    <name type="scientific">Xylocopa violacea</name>
    <name type="common">Violet carpenter bee</name>
    <name type="synonym">Apis violacea</name>
    <dbReference type="NCBI Taxonomy" id="135666"/>
    <lineage>
        <taxon>Eukaryota</taxon>
        <taxon>Metazoa</taxon>
        <taxon>Ecdysozoa</taxon>
        <taxon>Arthropoda</taxon>
        <taxon>Hexapoda</taxon>
        <taxon>Insecta</taxon>
        <taxon>Pterygota</taxon>
        <taxon>Neoptera</taxon>
        <taxon>Endopterygota</taxon>
        <taxon>Hymenoptera</taxon>
        <taxon>Apocrita</taxon>
        <taxon>Aculeata</taxon>
        <taxon>Apoidea</taxon>
        <taxon>Anthophila</taxon>
        <taxon>Apidae</taxon>
        <taxon>Xylocopa</taxon>
        <taxon>Xylocopa</taxon>
    </lineage>
</organism>
<feature type="domain" description="RING-type" evidence="9">
    <location>
        <begin position="24"/>
        <end position="68"/>
    </location>
</feature>
<dbReference type="Pfam" id="PF25811">
    <property type="entry name" value="CAK-anch_MAT1"/>
    <property type="match status" value="1"/>
</dbReference>
<feature type="coiled-coil region" evidence="8">
    <location>
        <begin position="166"/>
        <end position="205"/>
    </location>
</feature>
<dbReference type="Proteomes" id="UP001642520">
    <property type="component" value="Unassembled WGS sequence"/>
</dbReference>
<dbReference type="SMART" id="SM00184">
    <property type="entry name" value="RING"/>
    <property type="match status" value="1"/>
</dbReference>
<sequence>MSQNGDVTHSFVRILESKMDDQACPRCKTTKYRNPSLKMMVNVCGHTLCESCVDLLFLKGSGSCPECKIPLRRANFRVQLFEDPMVEKEVNIRKRVLRDFNKKEEDFATLREYNDYLEEVETIIYNLTNNIDIIETNKKIEQYKKDNKDQITKSKSKIGRSEYELEEMIELEKQKEEERRLELAKEELEAKRKKIREKEALIDELTFSEGNAKNIVETFASAIQASKKETKAASAKASQFSTGIKFSNQGSQNYLPIPKIEEGPLYSYVPIQQPTDGPMPPSWRELQARGYVSHVRVESAAERAGGFKAHVACLRALQESMAGLYYNPSQRQAEFTTV</sequence>
<gene>
    <name evidence="10" type="ORF">XYLVIOL_LOCUS1594</name>
</gene>
<dbReference type="PIRSF" id="PIRSF003338">
    <property type="entry name" value="MAT1_metazoa"/>
    <property type="match status" value="1"/>
</dbReference>
<dbReference type="InterPro" id="IPR057657">
    <property type="entry name" value="MAT1_CAK-anch"/>
</dbReference>
<dbReference type="InterPro" id="IPR013083">
    <property type="entry name" value="Znf_RING/FYVE/PHD"/>
</dbReference>
<protein>
    <recommendedName>
        <fullName evidence="6">CDK-activating kinase assembly factor MAT1</fullName>
    </recommendedName>
    <alternativeName>
        <fullName evidence="6">CDK7/cyclin-H assembly factor</fullName>
    </alternativeName>
    <alternativeName>
        <fullName evidence="6">Menage a trois</fullName>
    </alternativeName>
    <alternativeName>
        <fullName evidence="6">RING finger protein MAT1</fullName>
    </alternativeName>
</protein>
<reference evidence="10 11" key="1">
    <citation type="submission" date="2024-08" db="EMBL/GenBank/DDBJ databases">
        <authorList>
            <person name="Will J Nash"/>
            <person name="Angela Man"/>
            <person name="Seanna McTaggart"/>
            <person name="Kendall Baker"/>
            <person name="Tom Barker"/>
            <person name="Leah Catchpole"/>
            <person name="Alex Durrant"/>
            <person name="Karim Gharbi"/>
            <person name="Naomi Irish"/>
            <person name="Gemy Kaithakottil"/>
            <person name="Debby Ku"/>
            <person name="Aaliyah Providence"/>
            <person name="Felix Shaw"/>
            <person name="David Swarbreck"/>
            <person name="Chris Watkins"/>
            <person name="Ann M. McCartney"/>
            <person name="Giulio Formenti"/>
            <person name="Alice Mouton"/>
            <person name="Noel Vella"/>
            <person name="Bjorn M von Reumont"/>
            <person name="Adriana Vella"/>
            <person name="Wilfried Haerty"/>
        </authorList>
    </citation>
    <scope>NUCLEOTIDE SEQUENCE [LARGE SCALE GENOMIC DNA]</scope>
</reference>
<name>A0ABP1N385_XYLVO</name>
<dbReference type="NCBIfam" id="TIGR00570">
    <property type="entry name" value="cdk7"/>
    <property type="match status" value="1"/>
</dbReference>
<keyword evidence="4" id="KW-0862">Zinc</keyword>
<keyword evidence="5 6" id="KW-0539">Nucleus</keyword>
<dbReference type="PANTHER" id="PTHR12683">
    <property type="entry name" value="CDK-ACTIVATING KINASE ASSEMBLY FACTOR MAT1"/>
    <property type="match status" value="1"/>
</dbReference>
<proteinExistence type="predicted"/>
<evidence type="ECO:0000259" key="9">
    <source>
        <dbReference type="PROSITE" id="PS50089"/>
    </source>
</evidence>